<dbReference type="AlphaFoldDB" id="A0A1J5RVA3"/>
<comment type="caution">
    <text evidence="1">The sequence shown here is derived from an EMBL/GenBank/DDBJ whole genome shotgun (WGS) entry which is preliminary data.</text>
</comment>
<dbReference type="EMBL" id="MLJW01000244">
    <property type="protein sequence ID" value="OIQ91989.1"/>
    <property type="molecule type" value="Genomic_DNA"/>
</dbReference>
<accession>A0A1J5RVA3</accession>
<gene>
    <name evidence="1" type="ORF">GALL_261250</name>
</gene>
<proteinExistence type="predicted"/>
<dbReference type="GO" id="GO:0015562">
    <property type="term" value="F:efflux transmembrane transporter activity"/>
    <property type="evidence" value="ECO:0007669"/>
    <property type="project" value="InterPro"/>
</dbReference>
<evidence type="ECO:0000313" key="1">
    <source>
        <dbReference type="EMBL" id="OIQ91989.1"/>
    </source>
</evidence>
<dbReference type="Gene3D" id="1.20.1600.10">
    <property type="entry name" value="Outer membrane efflux proteins (OEP)"/>
    <property type="match status" value="1"/>
</dbReference>
<sequence>MAAVQVGVRLPLFARHREDADVDARDAELRALQQQRDDARRAQLADVARTVAAWRGWNAQVARDETTLLALAHDRARTALAAYAGGGALQPWLDADNAEIQTRLSYVDALAARARAWVELAYLLPEEQP</sequence>
<name>A0A1J5RVA3_9ZZZZ</name>
<dbReference type="SUPFAM" id="SSF56954">
    <property type="entry name" value="Outer membrane efflux proteins (OEP)"/>
    <property type="match status" value="1"/>
</dbReference>
<organism evidence="1">
    <name type="scientific">mine drainage metagenome</name>
    <dbReference type="NCBI Taxonomy" id="410659"/>
    <lineage>
        <taxon>unclassified sequences</taxon>
        <taxon>metagenomes</taxon>
        <taxon>ecological metagenomes</taxon>
    </lineage>
</organism>
<reference evidence="1" key="1">
    <citation type="submission" date="2016-10" db="EMBL/GenBank/DDBJ databases">
        <title>Sequence of Gallionella enrichment culture.</title>
        <authorList>
            <person name="Poehlein A."/>
            <person name="Muehling M."/>
            <person name="Daniel R."/>
        </authorList>
    </citation>
    <scope>NUCLEOTIDE SEQUENCE</scope>
</reference>
<protein>
    <submittedName>
        <fullName evidence="1">Outer membrane efflux protein</fullName>
    </submittedName>
</protein>